<dbReference type="FunFam" id="3.90.226.10:FF:000009">
    <property type="entry name" value="Carnitinyl-CoA dehydratase"/>
    <property type="match status" value="1"/>
</dbReference>
<evidence type="ECO:0000256" key="2">
    <source>
        <dbReference type="ARBA" id="ARBA00023239"/>
    </source>
</evidence>
<dbReference type="AlphaFoldDB" id="A0A9J7AWG6"/>
<dbReference type="Proteomes" id="UP001060336">
    <property type="component" value="Chromosome"/>
</dbReference>
<evidence type="ECO:0000313" key="5">
    <source>
        <dbReference type="Proteomes" id="UP001060336"/>
    </source>
</evidence>
<dbReference type="PANTHER" id="PTHR11941:SF54">
    <property type="entry name" value="ENOYL-COA HYDRATASE, MITOCHONDRIAL"/>
    <property type="match status" value="1"/>
</dbReference>
<name>A0A9J7AWG6_9PROT</name>
<evidence type="ECO:0000313" key="4">
    <source>
        <dbReference type="EMBL" id="UUX50596.1"/>
    </source>
</evidence>
<dbReference type="SUPFAM" id="SSF52096">
    <property type="entry name" value="ClpP/crotonase"/>
    <property type="match status" value="1"/>
</dbReference>
<keyword evidence="5" id="KW-1185">Reference proteome</keyword>
<organism evidence="4 5">
    <name type="scientific">Nisaea acidiphila</name>
    <dbReference type="NCBI Taxonomy" id="1862145"/>
    <lineage>
        <taxon>Bacteria</taxon>
        <taxon>Pseudomonadati</taxon>
        <taxon>Pseudomonadota</taxon>
        <taxon>Alphaproteobacteria</taxon>
        <taxon>Rhodospirillales</taxon>
        <taxon>Thalassobaculaceae</taxon>
        <taxon>Nisaea</taxon>
    </lineage>
</organism>
<dbReference type="NCBIfam" id="NF006007">
    <property type="entry name" value="PRK08138.1"/>
    <property type="match status" value="1"/>
</dbReference>
<evidence type="ECO:0000256" key="1">
    <source>
        <dbReference type="ARBA" id="ARBA00005254"/>
    </source>
</evidence>
<dbReference type="Gene3D" id="3.90.226.10">
    <property type="entry name" value="2-enoyl-CoA Hydratase, Chain A, domain 1"/>
    <property type="match status" value="1"/>
</dbReference>
<reference evidence="4" key="1">
    <citation type="submission" date="2022-08" db="EMBL/GenBank/DDBJ databases">
        <title>Nisaea acidiphila sp. nov., isolated from a marine algal debris and emended description of the genus Nisaea Urios et al. 2008.</title>
        <authorList>
            <person name="Kwon K."/>
        </authorList>
    </citation>
    <scope>NUCLEOTIDE SEQUENCE</scope>
    <source>
        <strain evidence="4">MEBiC11861</strain>
    </source>
</reference>
<gene>
    <name evidence="4" type="ORF">NUH88_02630</name>
</gene>
<dbReference type="RefSeq" id="WP_257769787.1">
    <property type="nucleotide sequence ID" value="NZ_CP102480.1"/>
</dbReference>
<dbReference type="CDD" id="cd06558">
    <property type="entry name" value="crotonase-like"/>
    <property type="match status" value="1"/>
</dbReference>
<dbReference type="InterPro" id="IPR018376">
    <property type="entry name" value="Enoyl-CoA_hyd/isom_CS"/>
</dbReference>
<keyword evidence="2" id="KW-0456">Lyase</keyword>
<dbReference type="PROSITE" id="PS00166">
    <property type="entry name" value="ENOYL_COA_HYDRATASE"/>
    <property type="match status" value="1"/>
</dbReference>
<sequence length="261" mass="28718">MSVVILDHPREREDNDRIAIVRINRPDALNALNLEVRQELARIFRELTEDDEVLAVVLTGDEKAFAAGADLKDMADRTTVEMFHRKTERLWQAIADYPKPVIAAINGYALGGGLELAMHSDIIVIGETAQVGQPEVRVGIMPGAGGTQRLTRAVGKFQAMRICLTGRPIDGREAFAIGLASQVVPDTEVYETAYKMAKDITRMPPIAVQQIKSAILKGQDASLETGMALERAMFQGLFATADQSEGMHAFIEKRRPDFKGE</sequence>
<protein>
    <submittedName>
        <fullName evidence="4">Enoyl-CoA hydratase-related protein</fullName>
    </submittedName>
</protein>
<accession>A0A9J7AWG6</accession>
<dbReference type="KEGG" id="naci:NUH88_02630"/>
<dbReference type="EMBL" id="CP102480">
    <property type="protein sequence ID" value="UUX50596.1"/>
    <property type="molecule type" value="Genomic_DNA"/>
</dbReference>
<evidence type="ECO:0000256" key="3">
    <source>
        <dbReference type="RuleBase" id="RU003707"/>
    </source>
</evidence>
<dbReference type="InterPro" id="IPR029045">
    <property type="entry name" value="ClpP/crotonase-like_dom_sf"/>
</dbReference>
<dbReference type="InterPro" id="IPR014748">
    <property type="entry name" value="Enoyl-CoA_hydra_C"/>
</dbReference>
<dbReference type="GO" id="GO:0006635">
    <property type="term" value="P:fatty acid beta-oxidation"/>
    <property type="evidence" value="ECO:0007669"/>
    <property type="project" value="TreeGrafter"/>
</dbReference>
<dbReference type="PANTHER" id="PTHR11941">
    <property type="entry name" value="ENOYL-COA HYDRATASE-RELATED"/>
    <property type="match status" value="1"/>
</dbReference>
<dbReference type="FunFam" id="1.10.12.10:FF:000001">
    <property type="entry name" value="Probable enoyl-CoA hydratase, mitochondrial"/>
    <property type="match status" value="1"/>
</dbReference>
<dbReference type="Gene3D" id="1.10.12.10">
    <property type="entry name" value="Lyase 2-enoyl-coa Hydratase, Chain A, domain 2"/>
    <property type="match status" value="1"/>
</dbReference>
<dbReference type="GO" id="GO:0016836">
    <property type="term" value="F:hydro-lyase activity"/>
    <property type="evidence" value="ECO:0007669"/>
    <property type="project" value="UniProtKB-ARBA"/>
</dbReference>
<comment type="similarity">
    <text evidence="1 3">Belongs to the enoyl-CoA hydratase/isomerase family.</text>
</comment>
<dbReference type="InterPro" id="IPR001753">
    <property type="entry name" value="Enoyl-CoA_hydra/iso"/>
</dbReference>
<dbReference type="Pfam" id="PF00378">
    <property type="entry name" value="ECH_1"/>
    <property type="match status" value="1"/>
</dbReference>
<proteinExistence type="inferred from homology"/>